<dbReference type="EMBL" id="BFAD01000004">
    <property type="protein sequence ID" value="GBE82870.1"/>
    <property type="molecule type" value="Genomic_DNA"/>
</dbReference>
<sequence length="141" mass="15773">MVARMHADVVDKTLTGWILPDFTTTTADKTVCSALTMMTLKRYFAYSVITSCATACGIPSVILEGEKDDWLKLLQRVDKLDEFGNEPRPRRRCWDLYCGVLCLLSATGWTLNFGHMLSNLMTGQLCTCSLASQHRKASDND</sequence>
<name>A0A401GL34_9APHY</name>
<dbReference type="InterPro" id="IPR025533">
    <property type="entry name" value="DUF4419"/>
</dbReference>
<dbReference type="InParanoid" id="A0A401GL34"/>
<dbReference type="PANTHER" id="PTHR31252:SF11">
    <property type="entry name" value="DUF4419 DOMAIN-CONTAINING PROTEIN"/>
    <property type="match status" value="1"/>
</dbReference>
<dbReference type="GeneID" id="38779787"/>
<proteinExistence type="predicted"/>
<dbReference type="STRING" id="139825.A0A401GL34"/>
<dbReference type="AlphaFoldDB" id="A0A401GL34"/>
<keyword evidence="1" id="KW-0472">Membrane</keyword>
<dbReference type="Proteomes" id="UP000287166">
    <property type="component" value="Unassembled WGS sequence"/>
</dbReference>
<keyword evidence="1" id="KW-1133">Transmembrane helix</keyword>
<evidence type="ECO:0000256" key="1">
    <source>
        <dbReference type="SAM" id="Phobius"/>
    </source>
</evidence>
<evidence type="ECO:0000313" key="2">
    <source>
        <dbReference type="EMBL" id="GBE82870.1"/>
    </source>
</evidence>
<keyword evidence="3" id="KW-1185">Reference proteome</keyword>
<dbReference type="Pfam" id="PF14388">
    <property type="entry name" value="DUF4419"/>
    <property type="match status" value="1"/>
</dbReference>
<dbReference type="RefSeq" id="XP_027613783.1">
    <property type="nucleotide sequence ID" value="XM_027757982.1"/>
</dbReference>
<protein>
    <submittedName>
        <fullName evidence="2">Uncharacterized protein</fullName>
    </submittedName>
</protein>
<evidence type="ECO:0000313" key="3">
    <source>
        <dbReference type="Proteomes" id="UP000287166"/>
    </source>
</evidence>
<organism evidence="2 3">
    <name type="scientific">Sparassis crispa</name>
    <dbReference type="NCBI Taxonomy" id="139825"/>
    <lineage>
        <taxon>Eukaryota</taxon>
        <taxon>Fungi</taxon>
        <taxon>Dikarya</taxon>
        <taxon>Basidiomycota</taxon>
        <taxon>Agaricomycotina</taxon>
        <taxon>Agaricomycetes</taxon>
        <taxon>Polyporales</taxon>
        <taxon>Sparassidaceae</taxon>
        <taxon>Sparassis</taxon>
    </lineage>
</organism>
<keyword evidence="1" id="KW-0812">Transmembrane</keyword>
<dbReference type="PANTHER" id="PTHR31252">
    <property type="entry name" value="DUF4419 DOMAIN-CONTAINING PROTEIN"/>
    <property type="match status" value="1"/>
</dbReference>
<reference evidence="2 3" key="1">
    <citation type="journal article" date="2018" name="Sci. Rep.">
        <title>Genome sequence of the cauliflower mushroom Sparassis crispa (Hanabiratake) and its association with beneficial usage.</title>
        <authorList>
            <person name="Kiyama R."/>
            <person name="Furutani Y."/>
            <person name="Kawaguchi K."/>
            <person name="Nakanishi T."/>
        </authorList>
    </citation>
    <scope>NUCLEOTIDE SEQUENCE [LARGE SCALE GENOMIC DNA]</scope>
</reference>
<comment type="caution">
    <text evidence="2">The sequence shown here is derived from an EMBL/GenBank/DDBJ whole genome shotgun (WGS) entry which is preliminary data.</text>
</comment>
<feature type="transmembrane region" description="Helical" evidence="1">
    <location>
        <begin position="43"/>
        <end position="63"/>
    </location>
</feature>
<dbReference type="OrthoDB" id="9978173at2759"/>
<feature type="transmembrane region" description="Helical" evidence="1">
    <location>
        <begin position="94"/>
        <end position="111"/>
    </location>
</feature>
<accession>A0A401GL34</accession>
<gene>
    <name evidence="2" type="ORF">SCP_0412570</name>
</gene>